<evidence type="ECO:0000313" key="7">
    <source>
        <dbReference type="EnsemblPlants" id="AET5Gv20175300.36"/>
    </source>
</evidence>
<keyword evidence="3 5" id="KW-0493">Microtubule</keyword>
<keyword evidence="2 5" id="KW-0963">Cytoplasm</keyword>
<organism evidence="7 8">
    <name type="scientific">Aegilops tauschii subsp. strangulata</name>
    <name type="common">Goatgrass</name>
    <dbReference type="NCBI Taxonomy" id="200361"/>
    <lineage>
        <taxon>Eukaryota</taxon>
        <taxon>Viridiplantae</taxon>
        <taxon>Streptophyta</taxon>
        <taxon>Embryophyta</taxon>
        <taxon>Tracheophyta</taxon>
        <taxon>Spermatophyta</taxon>
        <taxon>Magnoliopsida</taxon>
        <taxon>Liliopsida</taxon>
        <taxon>Poales</taxon>
        <taxon>Poaceae</taxon>
        <taxon>BOP clade</taxon>
        <taxon>Pooideae</taxon>
        <taxon>Triticodae</taxon>
        <taxon>Triticeae</taxon>
        <taxon>Triticinae</taxon>
        <taxon>Aegilops</taxon>
    </lineage>
</organism>
<evidence type="ECO:0000256" key="2">
    <source>
        <dbReference type="ARBA" id="ARBA00022490"/>
    </source>
</evidence>
<comment type="similarity">
    <text evidence="1 5">Belongs to the TUBGCP family.</text>
</comment>
<dbReference type="GO" id="GO:0000278">
    <property type="term" value="P:mitotic cell cycle"/>
    <property type="evidence" value="ECO:0007669"/>
    <property type="project" value="TreeGrafter"/>
</dbReference>
<reference evidence="7" key="4">
    <citation type="submission" date="2019-03" db="UniProtKB">
        <authorList>
            <consortium name="EnsemblPlants"/>
        </authorList>
    </citation>
    <scope>IDENTIFICATION</scope>
</reference>
<dbReference type="InterPro" id="IPR040457">
    <property type="entry name" value="GCP_C"/>
</dbReference>
<evidence type="ECO:0000259" key="6">
    <source>
        <dbReference type="Pfam" id="PF04130"/>
    </source>
</evidence>
<evidence type="ECO:0000313" key="8">
    <source>
        <dbReference type="Proteomes" id="UP000015105"/>
    </source>
</evidence>
<dbReference type="InterPro" id="IPR042241">
    <property type="entry name" value="GCP_C_sf"/>
</dbReference>
<dbReference type="GO" id="GO:0000930">
    <property type="term" value="C:gamma-tubulin complex"/>
    <property type="evidence" value="ECO:0007669"/>
    <property type="project" value="TreeGrafter"/>
</dbReference>
<keyword evidence="8" id="KW-1185">Reference proteome</keyword>
<dbReference type="GO" id="GO:0005874">
    <property type="term" value="C:microtubule"/>
    <property type="evidence" value="ECO:0007669"/>
    <property type="project" value="UniProtKB-KW"/>
</dbReference>
<evidence type="ECO:0000256" key="4">
    <source>
        <dbReference type="ARBA" id="ARBA00023212"/>
    </source>
</evidence>
<comment type="function">
    <text evidence="5">Component of the gamma-tubulin ring complex (gTuRC) which mediates microtubule nucleation.</text>
</comment>
<evidence type="ECO:0000256" key="5">
    <source>
        <dbReference type="RuleBase" id="RU363050"/>
    </source>
</evidence>
<evidence type="ECO:0000256" key="3">
    <source>
        <dbReference type="ARBA" id="ARBA00022701"/>
    </source>
</evidence>
<dbReference type="GO" id="GO:0051225">
    <property type="term" value="P:spindle assembly"/>
    <property type="evidence" value="ECO:0007669"/>
    <property type="project" value="TreeGrafter"/>
</dbReference>
<reference evidence="8" key="1">
    <citation type="journal article" date="2014" name="Science">
        <title>Ancient hybridizations among the ancestral genomes of bread wheat.</title>
        <authorList>
            <consortium name="International Wheat Genome Sequencing Consortium,"/>
            <person name="Marcussen T."/>
            <person name="Sandve S.R."/>
            <person name="Heier L."/>
            <person name="Spannagl M."/>
            <person name="Pfeifer M."/>
            <person name="Jakobsen K.S."/>
            <person name="Wulff B.B."/>
            <person name="Steuernagel B."/>
            <person name="Mayer K.F."/>
            <person name="Olsen O.A."/>
        </authorList>
    </citation>
    <scope>NUCLEOTIDE SEQUENCE [LARGE SCALE GENOMIC DNA]</scope>
    <source>
        <strain evidence="8">cv. AL8/78</strain>
    </source>
</reference>
<dbReference type="PANTHER" id="PTHR19302:SF33">
    <property type="entry name" value="GAMMA-TUBULIN COMPLEX COMPONENT 5"/>
    <property type="match status" value="1"/>
</dbReference>
<dbReference type="Pfam" id="PF04130">
    <property type="entry name" value="GCP_C_terminal"/>
    <property type="match status" value="1"/>
</dbReference>
<comment type="subcellular location">
    <subcellularLocation>
        <location evidence="5">Cytoplasm</location>
        <location evidence="5">Cytoskeleton</location>
        <location evidence="5">Microtubule organizing center</location>
    </subcellularLocation>
</comment>
<evidence type="ECO:0000256" key="1">
    <source>
        <dbReference type="ARBA" id="ARBA00010337"/>
    </source>
</evidence>
<feature type="domain" description="Gamma tubulin complex component C-terminal" evidence="6">
    <location>
        <begin position="12"/>
        <end position="150"/>
    </location>
</feature>
<dbReference type="GO" id="GO:0031122">
    <property type="term" value="P:cytoplasmic microtubule organization"/>
    <property type="evidence" value="ECO:0007669"/>
    <property type="project" value="TreeGrafter"/>
</dbReference>
<proteinExistence type="inferred from homology"/>
<reference evidence="7" key="5">
    <citation type="journal article" date="2021" name="G3 (Bethesda)">
        <title>Aegilops tauschii genome assembly Aet v5.0 features greater sequence contiguity and improved annotation.</title>
        <authorList>
            <person name="Wang L."/>
            <person name="Zhu T."/>
            <person name="Rodriguez J.C."/>
            <person name="Deal K.R."/>
            <person name="Dubcovsky J."/>
            <person name="McGuire P.E."/>
            <person name="Lux T."/>
            <person name="Spannagl M."/>
            <person name="Mayer K.F.X."/>
            <person name="Baldrich P."/>
            <person name="Meyers B.C."/>
            <person name="Huo N."/>
            <person name="Gu Y.Q."/>
            <person name="Zhou H."/>
            <person name="Devos K.M."/>
            <person name="Bennetzen J.L."/>
            <person name="Unver T."/>
            <person name="Budak H."/>
            <person name="Gulick P.J."/>
            <person name="Galiba G."/>
            <person name="Kalapos B."/>
            <person name="Nelson D.R."/>
            <person name="Li P."/>
            <person name="You F.M."/>
            <person name="Luo M.C."/>
            <person name="Dvorak J."/>
        </authorList>
    </citation>
    <scope>NUCLEOTIDE SEQUENCE [LARGE SCALE GENOMIC DNA]</scope>
    <source>
        <strain evidence="7">cv. AL8/78</strain>
    </source>
</reference>
<dbReference type="Proteomes" id="UP000015105">
    <property type="component" value="Chromosome 5D"/>
</dbReference>
<reference evidence="8" key="2">
    <citation type="journal article" date="2017" name="Nat. Plants">
        <title>The Aegilops tauschii genome reveals multiple impacts of transposons.</title>
        <authorList>
            <person name="Zhao G."/>
            <person name="Zou C."/>
            <person name="Li K."/>
            <person name="Wang K."/>
            <person name="Li T."/>
            <person name="Gao L."/>
            <person name="Zhang X."/>
            <person name="Wang H."/>
            <person name="Yang Z."/>
            <person name="Liu X."/>
            <person name="Jiang W."/>
            <person name="Mao L."/>
            <person name="Kong X."/>
            <person name="Jiao Y."/>
            <person name="Jia J."/>
        </authorList>
    </citation>
    <scope>NUCLEOTIDE SEQUENCE [LARGE SCALE GENOMIC DNA]</scope>
    <source>
        <strain evidence="8">cv. AL8/78</strain>
    </source>
</reference>
<reference evidence="7" key="3">
    <citation type="journal article" date="2017" name="Nature">
        <title>Genome sequence of the progenitor of the wheat D genome Aegilops tauschii.</title>
        <authorList>
            <person name="Luo M.C."/>
            <person name="Gu Y.Q."/>
            <person name="Puiu D."/>
            <person name="Wang H."/>
            <person name="Twardziok S.O."/>
            <person name="Deal K.R."/>
            <person name="Huo N."/>
            <person name="Zhu T."/>
            <person name="Wang L."/>
            <person name="Wang Y."/>
            <person name="McGuire P.E."/>
            <person name="Liu S."/>
            <person name="Long H."/>
            <person name="Ramasamy R.K."/>
            <person name="Rodriguez J.C."/>
            <person name="Van S.L."/>
            <person name="Yuan L."/>
            <person name="Wang Z."/>
            <person name="Xia Z."/>
            <person name="Xiao L."/>
            <person name="Anderson O.D."/>
            <person name="Ouyang S."/>
            <person name="Liang Y."/>
            <person name="Zimin A.V."/>
            <person name="Pertea G."/>
            <person name="Qi P."/>
            <person name="Bennetzen J.L."/>
            <person name="Dai X."/>
            <person name="Dawson M.W."/>
            <person name="Muller H.G."/>
            <person name="Kugler K."/>
            <person name="Rivarola-Duarte L."/>
            <person name="Spannagl M."/>
            <person name="Mayer K.F.X."/>
            <person name="Lu F.H."/>
            <person name="Bevan M.W."/>
            <person name="Leroy P."/>
            <person name="Li P."/>
            <person name="You F.M."/>
            <person name="Sun Q."/>
            <person name="Liu Z."/>
            <person name="Lyons E."/>
            <person name="Wicker T."/>
            <person name="Salzberg S.L."/>
            <person name="Devos K.M."/>
            <person name="Dvorak J."/>
        </authorList>
    </citation>
    <scope>NUCLEOTIDE SEQUENCE [LARGE SCALE GENOMIC DNA]</scope>
    <source>
        <strain evidence="7">cv. AL8/78</strain>
    </source>
</reference>
<dbReference type="Gramene" id="AET5Gv20175300.36">
    <property type="protein sequence ID" value="AET5Gv20175300.36"/>
    <property type="gene ID" value="AET5Gv20175300"/>
</dbReference>
<keyword evidence="4 5" id="KW-0206">Cytoskeleton</keyword>
<dbReference type="Gene3D" id="1.20.120.1900">
    <property type="entry name" value="Gamma-tubulin complex, C-terminal domain"/>
    <property type="match status" value="1"/>
</dbReference>
<name>A0A453JSA6_AEGTS</name>
<dbReference type="GO" id="GO:0043015">
    <property type="term" value="F:gamma-tubulin binding"/>
    <property type="evidence" value="ECO:0007669"/>
    <property type="project" value="InterPro"/>
</dbReference>
<dbReference type="GO" id="GO:0051321">
    <property type="term" value="P:meiotic cell cycle"/>
    <property type="evidence" value="ECO:0007669"/>
    <property type="project" value="TreeGrafter"/>
</dbReference>
<dbReference type="EnsemblPlants" id="AET5Gv20175300.36">
    <property type="protein sequence ID" value="AET5Gv20175300.36"/>
    <property type="gene ID" value="AET5Gv20175300"/>
</dbReference>
<dbReference type="GO" id="GO:0051011">
    <property type="term" value="F:microtubule minus-end binding"/>
    <property type="evidence" value="ECO:0007669"/>
    <property type="project" value="TreeGrafter"/>
</dbReference>
<dbReference type="GO" id="GO:0007020">
    <property type="term" value="P:microtubule nucleation"/>
    <property type="evidence" value="ECO:0007669"/>
    <property type="project" value="InterPro"/>
</dbReference>
<dbReference type="AlphaFoldDB" id="A0A453JSA6"/>
<sequence>MSKDINMFQIIQLEFSGDMLQQFLITIFDKLDKGNSWDDDFELNTLLQESIRYSADKMLLTAPDSLVVSLAKHDTRYDEESAPTSRKGRAQGFGIDALDALNFTYKVSWPLDLIANTEALKKYNKVMGFLLKVKRAKFVLDETRKWMWKMQHGT</sequence>
<dbReference type="PANTHER" id="PTHR19302">
    <property type="entry name" value="GAMMA TUBULIN COMPLEX PROTEIN"/>
    <property type="match status" value="1"/>
</dbReference>
<dbReference type="GO" id="GO:0000922">
    <property type="term" value="C:spindle pole"/>
    <property type="evidence" value="ECO:0007669"/>
    <property type="project" value="InterPro"/>
</dbReference>
<accession>A0A453JSA6</accession>
<protein>
    <recommendedName>
        <fullName evidence="5">Gamma-tubulin complex component</fullName>
    </recommendedName>
</protein>
<dbReference type="InterPro" id="IPR007259">
    <property type="entry name" value="GCP"/>
</dbReference>